<dbReference type="GO" id="GO:0051536">
    <property type="term" value="F:iron-sulfur cluster binding"/>
    <property type="evidence" value="ECO:0007669"/>
    <property type="project" value="UniProtKB-KW"/>
</dbReference>
<name>A0A7C1IXU2_9THEO</name>
<dbReference type="AlphaFoldDB" id="A0A7C1IXU2"/>
<dbReference type="PANTHER" id="PTHR11228">
    <property type="entry name" value="RADICAL SAM DOMAIN PROTEIN"/>
    <property type="match status" value="1"/>
</dbReference>
<keyword evidence="4" id="KW-0411">Iron-sulfur</keyword>
<dbReference type="SFLD" id="SFLDS00029">
    <property type="entry name" value="Radical_SAM"/>
    <property type="match status" value="1"/>
</dbReference>
<sequence>MIPKHLVFLLTRRCNFNCDHCSVSAGPMQRETITGVIIKRAIEEAYALPSLRVVIFTGGEPTLYPKLLQTGISLAYEKGFMTRLVTNAWWARTPEKASRFLERLTECGLNEINISYDDFHSPYLQTYGGEQNIINAVSAAKELGLTVLVGTVIHPEAKVRTSYLRQVFQNAGITGELKFLEDFIFPLGRARLRLPRSIFVFDPAEATESGCREAGETLVVLPGGEITFCCGHILCSNAQRLITIGSLTAKETLTGMVERMQRNVLYWWLHLEGPTAVLRELGVTKKVYRRCEGCFYLGTAYWKKLAALATRKEEIFAKWERKGAGVDGVSA</sequence>
<dbReference type="GO" id="GO:0046872">
    <property type="term" value="F:metal ion binding"/>
    <property type="evidence" value="ECO:0007669"/>
    <property type="project" value="UniProtKB-KW"/>
</dbReference>
<proteinExistence type="predicted"/>
<evidence type="ECO:0000256" key="3">
    <source>
        <dbReference type="ARBA" id="ARBA00023004"/>
    </source>
</evidence>
<comment type="caution">
    <text evidence="6">The sequence shown here is derived from an EMBL/GenBank/DDBJ whole genome shotgun (WGS) entry which is preliminary data.</text>
</comment>
<keyword evidence="2" id="KW-0479">Metal-binding</keyword>
<keyword evidence="1" id="KW-0949">S-adenosyl-L-methionine</keyword>
<dbReference type="Pfam" id="PF04055">
    <property type="entry name" value="Radical_SAM"/>
    <property type="match status" value="1"/>
</dbReference>
<evidence type="ECO:0000259" key="5">
    <source>
        <dbReference type="PROSITE" id="PS51918"/>
    </source>
</evidence>
<dbReference type="SFLD" id="SFLDG01067">
    <property type="entry name" value="SPASM/twitch_domain_containing"/>
    <property type="match status" value="1"/>
</dbReference>
<evidence type="ECO:0000313" key="6">
    <source>
        <dbReference type="EMBL" id="HDW51571.1"/>
    </source>
</evidence>
<accession>A0A7C1IXU2</accession>
<evidence type="ECO:0000256" key="1">
    <source>
        <dbReference type="ARBA" id="ARBA00022691"/>
    </source>
</evidence>
<protein>
    <submittedName>
        <fullName evidence="6">Radical SAM protein</fullName>
    </submittedName>
</protein>
<evidence type="ECO:0000256" key="4">
    <source>
        <dbReference type="ARBA" id="ARBA00023014"/>
    </source>
</evidence>
<gene>
    <name evidence="6" type="ORF">ENQ35_02360</name>
</gene>
<dbReference type="CDD" id="cd01335">
    <property type="entry name" value="Radical_SAM"/>
    <property type="match status" value="1"/>
</dbReference>
<dbReference type="SUPFAM" id="SSF102114">
    <property type="entry name" value="Radical SAM enzymes"/>
    <property type="match status" value="1"/>
</dbReference>
<dbReference type="InterPro" id="IPR007197">
    <property type="entry name" value="rSAM"/>
</dbReference>
<organism evidence="6">
    <name type="scientific">Ammonifex degensii</name>
    <dbReference type="NCBI Taxonomy" id="42838"/>
    <lineage>
        <taxon>Bacteria</taxon>
        <taxon>Bacillati</taxon>
        <taxon>Bacillota</taxon>
        <taxon>Clostridia</taxon>
        <taxon>Thermoanaerobacterales</taxon>
        <taxon>Thermoanaerobacteraceae</taxon>
        <taxon>Ammonifex</taxon>
    </lineage>
</organism>
<dbReference type="InterPro" id="IPR013785">
    <property type="entry name" value="Aldolase_TIM"/>
</dbReference>
<dbReference type="InterPro" id="IPR058240">
    <property type="entry name" value="rSAM_sf"/>
</dbReference>
<dbReference type="PANTHER" id="PTHR11228:SF34">
    <property type="entry name" value="TUNGSTEN-CONTAINING ALDEHYDE FERREDOXIN OXIDOREDUCTASE COFACTOR MODIFYING PROTEIN"/>
    <property type="match status" value="1"/>
</dbReference>
<dbReference type="PROSITE" id="PS51918">
    <property type="entry name" value="RADICAL_SAM"/>
    <property type="match status" value="1"/>
</dbReference>
<evidence type="ECO:0000256" key="2">
    <source>
        <dbReference type="ARBA" id="ARBA00022723"/>
    </source>
</evidence>
<reference evidence="6" key="1">
    <citation type="journal article" date="2020" name="mSystems">
        <title>Genome- and Community-Level Interaction Insights into Carbon Utilization and Element Cycling Functions of Hydrothermarchaeota in Hydrothermal Sediment.</title>
        <authorList>
            <person name="Zhou Z."/>
            <person name="Liu Y."/>
            <person name="Xu W."/>
            <person name="Pan J."/>
            <person name="Luo Z.H."/>
            <person name="Li M."/>
        </authorList>
    </citation>
    <scope>NUCLEOTIDE SEQUENCE [LARGE SCALE GENOMIC DNA]</scope>
    <source>
        <strain evidence="6">SpSt-301</strain>
    </source>
</reference>
<dbReference type="EMBL" id="DSMV01000145">
    <property type="protein sequence ID" value="HDW51571.1"/>
    <property type="molecule type" value="Genomic_DNA"/>
</dbReference>
<dbReference type="InterPro" id="IPR050377">
    <property type="entry name" value="Radical_SAM_PqqE_MftC-like"/>
</dbReference>
<dbReference type="GO" id="GO:0003824">
    <property type="term" value="F:catalytic activity"/>
    <property type="evidence" value="ECO:0007669"/>
    <property type="project" value="InterPro"/>
</dbReference>
<feature type="domain" description="Radical SAM core" evidence="5">
    <location>
        <begin position="1"/>
        <end position="202"/>
    </location>
</feature>
<dbReference type="Gene3D" id="3.20.20.70">
    <property type="entry name" value="Aldolase class I"/>
    <property type="match status" value="1"/>
</dbReference>
<keyword evidence="3" id="KW-0408">Iron</keyword>